<reference evidence="3" key="1">
    <citation type="submission" date="2014-09" db="EMBL/GenBank/DDBJ databases">
        <authorList>
            <person name="Sharma Rahul"/>
            <person name="Thines Marco"/>
        </authorList>
    </citation>
    <scope>NUCLEOTIDE SEQUENCE [LARGE SCALE GENOMIC DNA]</scope>
</reference>
<evidence type="ECO:0000313" key="2">
    <source>
        <dbReference type="EMBL" id="CEH15509.1"/>
    </source>
</evidence>
<dbReference type="OrthoDB" id="3340146at2759"/>
<feature type="compositionally biased region" description="Gly residues" evidence="1">
    <location>
        <begin position="1"/>
        <end position="14"/>
    </location>
</feature>
<dbReference type="EMBL" id="CCYA01000264">
    <property type="protein sequence ID" value="CEH15509.1"/>
    <property type="molecule type" value="Genomic_DNA"/>
</dbReference>
<protein>
    <recommendedName>
        <fullName evidence="4">Profilin</fullName>
    </recommendedName>
</protein>
<keyword evidence="3" id="KW-1185">Reference proteome</keyword>
<evidence type="ECO:0000313" key="3">
    <source>
        <dbReference type="Proteomes" id="UP000054845"/>
    </source>
</evidence>
<name>A0A0P1BHI8_9BASI</name>
<evidence type="ECO:0000256" key="1">
    <source>
        <dbReference type="SAM" id="MobiDB-lite"/>
    </source>
</evidence>
<dbReference type="Proteomes" id="UP000054845">
    <property type="component" value="Unassembled WGS sequence"/>
</dbReference>
<accession>A0A0P1BHI8</accession>
<sequence>MAGSKGGEAPGGKGLTEATIQDAPPGTRKSLLSNFDFDELIKTHLASQNSVVSNVALFDKEDGQPVGATIPSFANAFAPEEVNNLLDIFTRLSSPAGDISNVDKITLGGTEYTLSGPRGNQYPAEIASLHSDKNVLFATPTATLLLVLEAAPGADTKQATDAKQAFYTAVKSFNEALASKGL</sequence>
<proteinExistence type="predicted"/>
<organism evidence="2 3">
    <name type="scientific">Ceraceosorus bombacis</name>
    <dbReference type="NCBI Taxonomy" id="401625"/>
    <lineage>
        <taxon>Eukaryota</taxon>
        <taxon>Fungi</taxon>
        <taxon>Dikarya</taxon>
        <taxon>Basidiomycota</taxon>
        <taxon>Ustilaginomycotina</taxon>
        <taxon>Exobasidiomycetes</taxon>
        <taxon>Ceraceosorales</taxon>
        <taxon>Ceraceosoraceae</taxon>
        <taxon>Ceraceosorus</taxon>
    </lineage>
</organism>
<dbReference type="AlphaFoldDB" id="A0A0P1BHI8"/>
<evidence type="ECO:0008006" key="4">
    <source>
        <dbReference type="Google" id="ProtNLM"/>
    </source>
</evidence>
<feature type="region of interest" description="Disordered" evidence="1">
    <location>
        <begin position="1"/>
        <end position="27"/>
    </location>
</feature>